<proteinExistence type="predicted"/>
<accession>D8MBG5</accession>
<feature type="compositionally biased region" description="Low complexity" evidence="1">
    <location>
        <begin position="37"/>
        <end position="46"/>
    </location>
</feature>
<sequence length="307" mass="32417">MPHRSPPQRRANQLRRSQPDSPRSLSPLRRYPNSTFLRSGHPSSRLRPPHPHRQEARPPRGNPRVRRHPGRSEAAARAIRRDPRDAERQLHRRLSERTRGVAQAARLREDGGGNAASLLAEMRAAAVHAVGPHAGISLHPPQGLRGAPPVPQSPRGFRVRLDPKRPEGASGGGAELGEPAAVVLPTERGGRGVQSAGARVLLPAGGAAELHAAAAAAGGHAGAELAVSSLPSRKRGHGWREGREGGGGAGHAALLEVLAVCAMPEGSGAAVHVSAVRTDVLLAGRKKQQVLDELDAHQEDLRVSLDD</sequence>
<feature type="region of interest" description="Disordered" evidence="1">
    <location>
        <begin position="136"/>
        <end position="156"/>
    </location>
</feature>
<feature type="compositionally biased region" description="Basic and acidic residues" evidence="1">
    <location>
        <begin position="79"/>
        <end position="99"/>
    </location>
</feature>
<dbReference type="AlphaFoldDB" id="D8MBG5"/>
<dbReference type="Proteomes" id="UP000008312">
    <property type="component" value="Unassembled WGS sequence"/>
</dbReference>
<keyword evidence="3" id="KW-1185">Reference proteome</keyword>
<dbReference type="InParanoid" id="D8MBG5"/>
<gene>
    <name evidence="2" type="ORF">GSBLH_T00005011001</name>
</gene>
<dbReference type="RefSeq" id="XP_012899452.1">
    <property type="nucleotide sequence ID" value="XM_013043998.1"/>
</dbReference>
<protein>
    <submittedName>
        <fullName evidence="2">Uncharacterized protein</fullName>
    </submittedName>
</protein>
<evidence type="ECO:0000256" key="1">
    <source>
        <dbReference type="SAM" id="MobiDB-lite"/>
    </source>
</evidence>
<reference evidence="2" key="1">
    <citation type="submission" date="2010-02" db="EMBL/GenBank/DDBJ databases">
        <title>Sequencing and annotation of the Blastocystis hominis genome.</title>
        <authorList>
            <person name="Wincker P."/>
        </authorList>
    </citation>
    <scope>NUCLEOTIDE SEQUENCE</scope>
    <source>
        <strain evidence="2">Singapore isolate B</strain>
    </source>
</reference>
<dbReference type="GeneID" id="24921994"/>
<organism evidence="2">
    <name type="scientific">Blastocystis hominis</name>
    <dbReference type="NCBI Taxonomy" id="12968"/>
    <lineage>
        <taxon>Eukaryota</taxon>
        <taxon>Sar</taxon>
        <taxon>Stramenopiles</taxon>
        <taxon>Bigyra</taxon>
        <taxon>Opalozoa</taxon>
        <taxon>Opalinata</taxon>
        <taxon>Blastocystidae</taxon>
        <taxon>Blastocystis</taxon>
    </lineage>
</organism>
<evidence type="ECO:0000313" key="3">
    <source>
        <dbReference type="Proteomes" id="UP000008312"/>
    </source>
</evidence>
<dbReference type="EMBL" id="FN668691">
    <property type="protein sequence ID" value="CBK25404.2"/>
    <property type="molecule type" value="Genomic_DNA"/>
</dbReference>
<feature type="region of interest" description="Disordered" evidence="1">
    <location>
        <begin position="1"/>
        <end position="108"/>
    </location>
</feature>
<feature type="compositionally biased region" description="Polar residues" evidence="1">
    <location>
        <begin position="10"/>
        <end position="24"/>
    </location>
</feature>
<evidence type="ECO:0000313" key="2">
    <source>
        <dbReference type="EMBL" id="CBK25404.2"/>
    </source>
</evidence>
<name>D8MBG5_BLAHO</name>